<dbReference type="AlphaFoldDB" id="A0A495VYQ9"/>
<organism evidence="1 2">
    <name type="scientific">Saccharothrix australiensis</name>
    <dbReference type="NCBI Taxonomy" id="2072"/>
    <lineage>
        <taxon>Bacteria</taxon>
        <taxon>Bacillati</taxon>
        <taxon>Actinomycetota</taxon>
        <taxon>Actinomycetes</taxon>
        <taxon>Pseudonocardiales</taxon>
        <taxon>Pseudonocardiaceae</taxon>
        <taxon>Saccharothrix</taxon>
    </lineage>
</organism>
<name>A0A495VYQ9_9PSEU</name>
<dbReference type="InterPro" id="IPR019587">
    <property type="entry name" value="Polyketide_cyclase/dehydratase"/>
</dbReference>
<evidence type="ECO:0000313" key="1">
    <source>
        <dbReference type="EMBL" id="RKT53897.1"/>
    </source>
</evidence>
<dbReference type="InterPro" id="IPR023393">
    <property type="entry name" value="START-like_dom_sf"/>
</dbReference>
<keyword evidence="2" id="KW-1185">Reference proteome</keyword>
<proteinExistence type="predicted"/>
<evidence type="ECO:0000313" key="2">
    <source>
        <dbReference type="Proteomes" id="UP000282084"/>
    </source>
</evidence>
<dbReference type="RefSeq" id="WP_121004810.1">
    <property type="nucleotide sequence ID" value="NZ_RBXO01000001.1"/>
</dbReference>
<reference evidence="1 2" key="1">
    <citation type="submission" date="2018-10" db="EMBL/GenBank/DDBJ databases">
        <title>Sequencing the genomes of 1000 actinobacteria strains.</title>
        <authorList>
            <person name="Klenk H.-P."/>
        </authorList>
    </citation>
    <scope>NUCLEOTIDE SEQUENCE [LARGE SCALE GENOMIC DNA]</scope>
    <source>
        <strain evidence="1 2">DSM 43800</strain>
    </source>
</reference>
<dbReference type="Gene3D" id="3.30.530.20">
    <property type="match status" value="1"/>
</dbReference>
<protein>
    <submittedName>
        <fullName evidence="1">Polyketide cyclase/dehydrase/lipid transport protein</fullName>
    </submittedName>
</protein>
<comment type="caution">
    <text evidence="1">The sequence shown here is derived from an EMBL/GenBank/DDBJ whole genome shotgun (WGS) entry which is preliminary data.</text>
</comment>
<dbReference type="SUPFAM" id="SSF55961">
    <property type="entry name" value="Bet v1-like"/>
    <property type="match status" value="1"/>
</dbReference>
<sequence length="142" mass="15294">MDIDRNAPVIARHSTTIDASLADVWALHTDVKGWPAWQPEITSAVLDGPFEPGAVFRWRTHGLAITSTVAEADGHRTVWGGPAHGIDGVHVWTFEGDSPVVVTTEESWDGEPVRADVAAMRAALDASLAAWLRHLKAAAERA</sequence>
<dbReference type="EMBL" id="RBXO01000001">
    <property type="protein sequence ID" value="RKT53897.1"/>
    <property type="molecule type" value="Genomic_DNA"/>
</dbReference>
<dbReference type="Proteomes" id="UP000282084">
    <property type="component" value="Unassembled WGS sequence"/>
</dbReference>
<accession>A0A495VYQ9</accession>
<gene>
    <name evidence="1" type="ORF">C8E97_2483</name>
</gene>
<dbReference type="Pfam" id="PF10604">
    <property type="entry name" value="Polyketide_cyc2"/>
    <property type="match status" value="1"/>
</dbReference>
<dbReference type="OrthoDB" id="156693at2"/>